<proteinExistence type="predicted"/>
<name>A0A2R7Y0T6_9ARCH</name>
<comment type="caution">
    <text evidence="1">The sequence shown here is derived from an EMBL/GenBank/DDBJ whole genome shotgun (WGS) entry which is preliminary data.</text>
</comment>
<accession>A0A2R7Y0T6</accession>
<dbReference type="EMBL" id="NDWU01000025">
    <property type="protein sequence ID" value="PUA31145.1"/>
    <property type="molecule type" value="Genomic_DNA"/>
</dbReference>
<gene>
    <name evidence="1" type="ORF">B9J98_07580</name>
</gene>
<protein>
    <submittedName>
        <fullName evidence="1">Uncharacterized protein</fullName>
    </submittedName>
</protein>
<evidence type="ECO:0000313" key="1">
    <source>
        <dbReference type="EMBL" id="PUA31145.1"/>
    </source>
</evidence>
<dbReference type="Proteomes" id="UP000244066">
    <property type="component" value="Unassembled WGS sequence"/>
</dbReference>
<organism evidence="1 2">
    <name type="scientific">Candidatus Terraquivivens tikiterensis</name>
    <dbReference type="NCBI Taxonomy" id="1980982"/>
    <lineage>
        <taxon>Archaea</taxon>
        <taxon>Nitrososphaerota</taxon>
        <taxon>Candidatus Wolframiiraptoraceae</taxon>
        <taxon>Candidatus Terraquivivens</taxon>
    </lineage>
</organism>
<dbReference type="AlphaFoldDB" id="A0A2R7Y0T6"/>
<evidence type="ECO:0000313" key="2">
    <source>
        <dbReference type="Proteomes" id="UP000244066"/>
    </source>
</evidence>
<reference evidence="1 2" key="1">
    <citation type="submission" date="2017-04" db="EMBL/GenBank/DDBJ databases">
        <title>Draft Aigarchaeota genome from a New Zealand hot spring.</title>
        <authorList>
            <person name="Reysenbach A.-L."/>
            <person name="Donaho J.A."/>
            <person name="Gerhart J."/>
            <person name="Kelley J.F."/>
            <person name="Kouba K."/>
            <person name="Podar M."/>
            <person name="Stott M."/>
        </authorList>
    </citation>
    <scope>NUCLEOTIDE SEQUENCE [LARGE SCALE GENOMIC DNA]</scope>
    <source>
        <strain evidence="1">NZ13_MG1</strain>
    </source>
</reference>
<sequence>MGMGKKSKRTKKVKPPVAIEVSDILNLARLAMSRVDVQPLFWYFKWKRQPILGYLSSIPYWYGNLPIFAYTKLNCSLKGYIAYMSVEREEVVLTDSNDDNRYMYGAVVETEDEPPFIMEALSGRSKLKENPVIIKAGNINSLIRMLMILSDTNSSPPLWYFEFKGKHLLGLIAPFFDYYDANALPVFFYVESDTKPPASFIRYISLKTGEEISYVPCISDMKYFYGRIVNVKSMPFFTSSGSEGRK</sequence>